<evidence type="ECO:0000256" key="3">
    <source>
        <dbReference type="SAM" id="Phobius"/>
    </source>
</evidence>
<sequence>MKKFFAFLLLFLLIAAGLGYLLYPIASDQLGQYRDAEVMKAYREKTAVMDAEQKTAHFQEAADYNAALESIRIEDVFTAGTPRTSRDYQNRMNVHSGVIGELVIPRTGTTLPVYHNSAETPAKEKLVHLEVSSLPADQAPSNIVLAGPGTLKAEGVLGDIGLTDDRMLEHLEDLIPGDLMILNVLDRTMVYQVTEAQTLSPAGLKELDLTPGPEDDRLTVISRRSDRRLLVQAERITVAHARTLLEEDDRATFPETWQSVMMLGSPVILAGLLILWIIERIKKHSYLLPGEGRQAAKREKKAREKLDHITTTTSEGEKA</sequence>
<evidence type="ECO:0000256" key="2">
    <source>
        <dbReference type="SAM" id="MobiDB-lite"/>
    </source>
</evidence>
<reference evidence="4" key="1">
    <citation type="journal article" date="2013" name="PLoS ONE">
        <title>Metagenomic insights into the carbohydrate-active enzymes carried by the microorganisms adhering to solid digesta in the rumen of cows.</title>
        <authorList>
            <person name="Wang L."/>
            <person name="Hatem A."/>
            <person name="Catalyurek U.V."/>
            <person name="Morrison M."/>
            <person name="Yu Z."/>
        </authorList>
    </citation>
    <scope>NUCLEOTIDE SEQUENCE</scope>
</reference>
<dbReference type="Pfam" id="PF04203">
    <property type="entry name" value="Sortase"/>
    <property type="match status" value="1"/>
</dbReference>
<feature type="region of interest" description="Disordered" evidence="2">
    <location>
        <begin position="292"/>
        <end position="319"/>
    </location>
</feature>
<dbReference type="GO" id="GO:0016787">
    <property type="term" value="F:hydrolase activity"/>
    <property type="evidence" value="ECO:0007669"/>
    <property type="project" value="UniProtKB-KW"/>
</dbReference>
<dbReference type="NCBIfam" id="TIGR01076">
    <property type="entry name" value="sortase_fam"/>
    <property type="match status" value="1"/>
</dbReference>
<feature type="compositionally biased region" description="Basic and acidic residues" evidence="2">
    <location>
        <begin position="294"/>
        <end position="308"/>
    </location>
</feature>
<accession>W0FMF1</accession>
<dbReference type="AlphaFoldDB" id="W0FMF1"/>
<keyword evidence="3" id="KW-0812">Transmembrane</keyword>
<protein>
    <submittedName>
        <fullName evidence="4">Sortase</fullName>
    </submittedName>
</protein>
<organism evidence="4">
    <name type="scientific">uncultured bacterium Contigcl_1764b</name>
    <dbReference type="NCBI Taxonomy" id="1393658"/>
    <lineage>
        <taxon>Bacteria</taxon>
        <taxon>environmental samples</taxon>
    </lineage>
</organism>
<dbReference type="InterPro" id="IPR023365">
    <property type="entry name" value="Sortase_dom-sf"/>
</dbReference>
<keyword evidence="1" id="KW-0378">Hydrolase</keyword>
<proteinExistence type="predicted"/>
<name>W0FMF1_9BACT</name>
<evidence type="ECO:0000256" key="1">
    <source>
        <dbReference type="ARBA" id="ARBA00022801"/>
    </source>
</evidence>
<feature type="transmembrane region" description="Helical" evidence="3">
    <location>
        <begin position="257"/>
        <end position="278"/>
    </location>
</feature>
<keyword evidence="3" id="KW-0472">Membrane</keyword>
<dbReference type="InterPro" id="IPR005754">
    <property type="entry name" value="Sortase"/>
</dbReference>
<dbReference type="EMBL" id="KC246866">
    <property type="protein sequence ID" value="AHF26083.1"/>
    <property type="molecule type" value="Genomic_DNA"/>
</dbReference>
<dbReference type="SUPFAM" id="SSF63817">
    <property type="entry name" value="Sortase"/>
    <property type="match status" value="1"/>
</dbReference>
<feature type="compositionally biased region" description="Polar residues" evidence="2">
    <location>
        <begin position="309"/>
        <end position="319"/>
    </location>
</feature>
<evidence type="ECO:0000313" key="4">
    <source>
        <dbReference type="EMBL" id="AHF26083.1"/>
    </source>
</evidence>
<dbReference type="Gene3D" id="2.40.260.10">
    <property type="entry name" value="Sortase"/>
    <property type="match status" value="1"/>
</dbReference>
<keyword evidence="3" id="KW-1133">Transmembrane helix</keyword>